<proteinExistence type="predicted"/>
<dbReference type="Gene3D" id="2.60.40.1120">
    <property type="entry name" value="Carboxypeptidase-like, regulatory domain"/>
    <property type="match status" value="1"/>
</dbReference>
<dbReference type="AlphaFoldDB" id="A0A418M831"/>
<protein>
    <submittedName>
        <fullName evidence="2">Carboxypeptidase-like regulatory domain-containing protein</fullName>
    </submittedName>
</protein>
<dbReference type="InterPro" id="IPR008969">
    <property type="entry name" value="CarboxyPept-like_regulatory"/>
</dbReference>
<dbReference type="SUPFAM" id="SSF49464">
    <property type="entry name" value="Carboxypeptidase regulatory domain-like"/>
    <property type="match status" value="1"/>
</dbReference>
<evidence type="ECO:0000313" key="3">
    <source>
        <dbReference type="Proteomes" id="UP000283523"/>
    </source>
</evidence>
<organism evidence="2 3">
    <name type="scientific">Fibrisoma montanum</name>
    <dbReference type="NCBI Taxonomy" id="2305895"/>
    <lineage>
        <taxon>Bacteria</taxon>
        <taxon>Pseudomonadati</taxon>
        <taxon>Bacteroidota</taxon>
        <taxon>Cytophagia</taxon>
        <taxon>Cytophagales</taxon>
        <taxon>Spirosomataceae</taxon>
        <taxon>Fibrisoma</taxon>
    </lineage>
</organism>
<keyword evidence="2" id="KW-0378">Hydrolase</keyword>
<dbReference type="RefSeq" id="WP_119668445.1">
    <property type="nucleotide sequence ID" value="NZ_QXED01000004.1"/>
</dbReference>
<dbReference type="EMBL" id="QXED01000004">
    <property type="protein sequence ID" value="RIV22262.1"/>
    <property type="molecule type" value="Genomic_DNA"/>
</dbReference>
<accession>A0A418M831</accession>
<comment type="caution">
    <text evidence="2">The sequence shown here is derived from an EMBL/GenBank/DDBJ whole genome shotgun (WGS) entry which is preliminary data.</text>
</comment>
<gene>
    <name evidence="2" type="ORF">DYU11_14640</name>
</gene>
<feature type="signal peptide" evidence="1">
    <location>
        <begin position="1"/>
        <end position="21"/>
    </location>
</feature>
<keyword evidence="3" id="KW-1185">Reference proteome</keyword>
<dbReference type="OrthoDB" id="2247630at2"/>
<evidence type="ECO:0000313" key="2">
    <source>
        <dbReference type="EMBL" id="RIV22262.1"/>
    </source>
</evidence>
<name>A0A418M831_9BACT</name>
<dbReference type="GO" id="GO:0004180">
    <property type="term" value="F:carboxypeptidase activity"/>
    <property type="evidence" value="ECO:0007669"/>
    <property type="project" value="UniProtKB-KW"/>
</dbReference>
<keyword evidence="1" id="KW-0732">Signal</keyword>
<dbReference type="Pfam" id="PF13715">
    <property type="entry name" value="CarbopepD_reg_2"/>
    <property type="match status" value="1"/>
</dbReference>
<feature type="chain" id="PRO_5019383906" evidence="1">
    <location>
        <begin position="22"/>
        <end position="285"/>
    </location>
</feature>
<reference evidence="2 3" key="1">
    <citation type="submission" date="2018-08" db="EMBL/GenBank/DDBJ databases">
        <title>Fibrisoma montanum sp. nov., isolated from Danxia mountain soil.</title>
        <authorList>
            <person name="Huang Y."/>
        </authorList>
    </citation>
    <scope>NUCLEOTIDE SEQUENCE [LARGE SCALE GENOMIC DNA]</scope>
    <source>
        <strain evidence="2 3">HYT19</strain>
    </source>
</reference>
<keyword evidence="2" id="KW-0121">Carboxypeptidase</keyword>
<dbReference type="Proteomes" id="UP000283523">
    <property type="component" value="Unassembled WGS sequence"/>
</dbReference>
<keyword evidence="2" id="KW-0645">Protease</keyword>
<evidence type="ECO:0000256" key="1">
    <source>
        <dbReference type="SAM" id="SignalP"/>
    </source>
</evidence>
<sequence>MKTVLLAIVFCVNTLLIRSVAANSTTSVSGQVMNTDKRPVAYASIGVVNTPVGTVADEQGRFTLYIPDKVKQTDTVRISLIGYRPLNVTIAAFTDRMAKGEPLLMEEEVHQLSEVRIDASSSKVRVLGKTGHRTSMVTNFALSELPRQNLGSEIGRRFNVSKGINRLEKYQFYVITNYDSVRFRINVYRAKTMQNLLAQNIYVSMAGNVRKWVEVDLLPYQIITSDDVIVSVQWIDSTGKGSAVQMPIQMPAAATHYYRYGSQDRWKKFRGMTTSMNLTFTRSRS</sequence>